<organism evidence="7 8">
    <name type="scientific">Serinibacter arcticus</name>
    <dbReference type="NCBI Taxonomy" id="1655435"/>
    <lineage>
        <taxon>Bacteria</taxon>
        <taxon>Bacillati</taxon>
        <taxon>Actinomycetota</taxon>
        <taxon>Actinomycetes</taxon>
        <taxon>Micrococcales</taxon>
        <taxon>Beutenbergiaceae</taxon>
        <taxon>Serinibacter</taxon>
    </lineage>
</organism>
<keyword evidence="3 6" id="KW-0732">Signal</keyword>
<dbReference type="InterPro" id="IPR006311">
    <property type="entry name" value="TAT_signal"/>
</dbReference>
<dbReference type="Gene3D" id="3.40.190.10">
    <property type="entry name" value="Periplasmic binding protein-like II"/>
    <property type="match status" value="2"/>
</dbReference>
<keyword evidence="4" id="KW-0500">Molybdenum</keyword>
<evidence type="ECO:0000313" key="7">
    <source>
        <dbReference type="EMBL" id="PWD51405.1"/>
    </source>
</evidence>
<evidence type="ECO:0000256" key="2">
    <source>
        <dbReference type="ARBA" id="ARBA00022723"/>
    </source>
</evidence>
<dbReference type="EMBL" id="PYHR01000002">
    <property type="protein sequence ID" value="PWD51405.1"/>
    <property type="molecule type" value="Genomic_DNA"/>
</dbReference>
<dbReference type="PANTHER" id="PTHR30632:SF0">
    <property type="entry name" value="SULFATE-BINDING PROTEIN"/>
    <property type="match status" value="1"/>
</dbReference>
<keyword evidence="2 4" id="KW-0479">Metal-binding</keyword>
<dbReference type="AlphaFoldDB" id="A0A2U1ZWP5"/>
<proteinExistence type="inferred from homology"/>
<dbReference type="NCBIfam" id="TIGR01256">
    <property type="entry name" value="modA"/>
    <property type="match status" value="1"/>
</dbReference>
<evidence type="ECO:0000256" key="4">
    <source>
        <dbReference type="PIRSR" id="PIRSR004846-1"/>
    </source>
</evidence>
<feature type="binding site" evidence="4">
    <location>
        <position position="72"/>
    </location>
    <ligand>
        <name>molybdate</name>
        <dbReference type="ChEBI" id="CHEBI:36264"/>
    </ligand>
</feature>
<feature type="binding site" evidence="4">
    <location>
        <position position="200"/>
    </location>
    <ligand>
        <name>molybdate</name>
        <dbReference type="ChEBI" id="CHEBI:36264"/>
    </ligand>
</feature>
<dbReference type="OrthoDB" id="9785015at2"/>
<dbReference type="Proteomes" id="UP000245166">
    <property type="component" value="Unassembled WGS sequence"/>
</dbReference>
<dbReference type="GO" id="GO:0046872">
    <property type="term" value="F:metal ion binding"/>
    <property type="evidence" value="ECO:0007669"/>
    <property type="project" value="UniProtKB-KW"/>
</dbReference>
<feature type="chain" id="PRO_5039431336" evidence="6">
    <location>
        <begin position="31"/>
        <end position="282"/>
    </location>
</feature>
<sequence length="282" mass="27909">MSEITAPRSSRRRAVLTTAVLAAVALLASCAGPDAGSDASPSDTDPSASASESTASAVEQVTGDLVVFAAASLQGVFEELGTTFEEQHPGVSVTFSFAASSALAEQVNSGAPVDVLATASASTMEQAAAEVTDPVTFASNTLVIVSPTNSQGGVTGLADFANPDLTLAVCAVEVPCGAAASTVFEAAGVTPSVDTYAENVTAALNLAASGEVDASLVYATDARSAGDTVTTITFPEAAEAVNDNLIAVATAAPNPHAARAWVDLVLSAEGTAVLEAAGFDLP</sequence>
<comment type="similarity">
    <text evidence="1">Belongs to the bacterial solute-binding protein ModA family.</text>
</comment>
<accession>A0A2U1ZWP5</accession>
<dbReference type="Pfam" id="PF13531">
    <property type="entry name" value="SBP_bac_11"/>
    <property type="match status" value="1"/>
</dbReference>
<dbReference type="GO" id="GO:0030973">
    <property type="term" value="F:molybdate ion binding"/>
    <property type="evidence" value="ECO:0007669"/>
    <property type="project" value="TreeGrafter"/>
</dbReference>
<keyword evidence="8" id="KW-1185">Reference proteome</keyword>
<feature type="binding site" evidence="4">
    <location>
        <position position="218"/>
    </location>
    <ligand>
        <name>molybdate</name>
        <dbReference type="ChEBI" id="CHEBI:36264"/>
    </ligand>
</feature>
<evidence type="ECO:0000256" key="1">
    <source>
        <dbReference type="ARBA" id="ARBA00009175"/>
    </source>
</evidence>
<dbReference type="PROSITE" id="PS51318">
    <property type="entry name" value="TAT"/>
    <property type="match status" value="1"/>
</dbReference>
<evidence type="ECO:0000313" key="8">
    <source>
        <dbReference type="Proteomes" id="UP000245166"/>
    </source>
</evidence>
<feature type="region of interest" description="Disordered" evidence="5">
    <location>
        <begin position="33"/>
        <end position="55"/>
    </location>
</feature>
<gene>
    <name evidence="7" type="primary">modA</name>
    <name evidence="7" type="ORF">C8046_12795</name>
</gene>
<dbReference type="InterPro" id="IPR050682">
    <property type="entry name" value="ModA/WtpA"/>
</dbReference>
<evidence type="ECO:0000256" key="6">
    <source>
        <dbReference type="SAM" id="SignalP"/>
    </source>
</evidence>
<dbReference type="InterPro" id="IPR005950">
    <property type="entry name" value="ModA"/>
</dbReference>
<name>A0A2U1ZWP5_9MICO</name>
<dbReference type="PANTHER" id="PTHR30632">
    <property type="entry name" value="MOLYBDATE-BINDING PERIPLASMIC PROTEIN"/>
    <property type="match status" value="1"/>
</dbReference>
<evidence type="ECO:0000256" key="3">
    <source>
        <dbReference type="ARBA" id="ARBA00022729"/>
    </source>
</evidence>
<dbReference type="SUPFAM" id="SSF53850">
    <property type="entry name" value="Periplasmic binding protein-like II"/>
    <property type="match status" value="1"/>
</dbReference>
<dbReference type="RefSeq" id="WP_109229786.1">
    <property type="nucleotide sequence ID" value="NZ_PYHR01000002.1"/>
</dbReference>
<reference evidence="7 8" key="1">
    <citation type="submission" date="2018-03" db="EMBL/GenBank/DDBJ databases">
        <title>Genome assembly of novel Miniimonas species PCH200.</title>
        <authorList>
            <person name="Thakur V."/>
            <person name="Kumar V."/>
            <person name="Singh D."/>
        </authorList>
    </citation>
    <scope>NUCLEOTIDE SEQUENCE [LARGE SCALE GENOMIC DNA]</scope>
    <source>
        <strain evidence="7 8">PCH200</strain>
    </source>
</reference>
<feature type="signal peptide" evidence="6">
    <location>
        <begin position="1"/>
        <end position="30"/>
    </location>
</feature>
<protein>
    <submittedName>
        <fullName evidence="7">Molybdate ABC transporter substrate-binding protein</fullName>
    </submittedName>
</protein>
<dbReference type="GO" id="GO:0015689">
    <property type="term" value="P:molybdate ion transport"/>
    <property type="evidence" value="ECO:0007669"/>
    <property type="project" value="InterPro"/>
</dbReference>
<evidence type="ECO:0000256" key="5">
    <source>
        <dbReference type="SAM" id="MobiDB-lite"/>
    </source>
</evidence>
<feature type="binding site" evidence="4">
    <location>
        <position position="100"/>
    </location>
    <ligand>
        <name>molybdate</name>
        <dbReference type="ChEBI" id="CHEBI:36264"/>
    </ligand>
</feature>
<dbReference type="PIRSF" id="PIRSF004846">
    <property type="entry name" value="ModA"/>
    <property type="match status" value="1"/>
</dbReference>
<comment type="caution">
    <text evidence="7">The sequence shown here is derived from an EMBL/GenBank/DDBJ whole genome shotgun (WGS) entry which is preliminary data.</text>
</comment>